<proteinExistence type="inferred from homology"/>
<dbReference type="AlphaFoldDB" id="A0A382J7N9"/>
<organism evidence="3">
    <name type="scientific">marine metagenome</name>
    <dbReference type="NCBI Taxonomy" id="408172"/>
    <lineage>
        <taxon>unclassified sequences</taxon>
        <taxon>metagenomes</taxon>
        <taxon>ecological metagenomes</taxon>
    </lineage>
</organism>
<reference evidence="3" key="1">
    <citation type="submission" date="2018-05" db="EMBL/GenBank/DDBJ databases">
        <authorList>
            <person name="Lanie J.A."/>
            <person name="Ng W.-L."/>
            <person name="Kazmierczak K.M."/>
            <person name="Andrzejewski T.M."/>
            <person name="Davidsen T.M."/>
            <person name="Wayne K.J."/>
            <person name="Tettelin H."/>
            <person name="Glass J.I."/>
            <person name="Rusch D."/>
            <person name="Podicherti R."/>
            <person name="Tsui H.-C.T."/>
            <person name="Winkler M.E."/>
        </authorList>
    </citation>
    <scope>NUCLEOTIDE SEQUENCE</scope>
</reference>
<dbReference type="InterPro" id="IPR002347">
    <property type="entry name" value="SDR_fam"/>
</dbReference>
<keyword evidence="2" id="KW-0560">Oxidoreductase</keyword>
<dbReference type="InterPro" id="IPR020904">
    <property type="entry name" value="Sc_DH/Rdtase_CS"/>
</dbReference>
<dbReference type="EMBL" id="UINC01072139">
    <property type="protein sequence ID" value="SVC07565.1"/>
    <property type="molecule type" value="Genomic_DNA"/>
</dbReference>
<evidence type="ECO:0000256" key="2">
    <source>
        <dbReference type="ARBA" id="ARBA00023002"/>
    </source>
</evidence>
<evidence type="ECO:0000256" key="1">
    <source>
        <dbReference type="ARBA" id="ARBA00006484"/>
    </source>
</evidence>
<dbReference type="GO" id="GO:0016020">
    <property type="term" value="C:membrane"/>
    <property type="evidence" value="ECO:0007669"/>
    <property type="project" value="TreeGrafter"/>
</dbReference>
<dbReference type="InterPro" id="IPR036291">
    <property type="entry name" value="NAD(P)-bd_dom_sf"/>
</dbReference>
<dbReference type="SUPFAM" id="SSF51735">
    <property type="entry name" value="NAD(P)-binding Rossmann-fold domains"/>
    <property type="match status" value="1"/>
</dbReference>
<dbReference type="GO" id="GO:0016491">
    <property type="term" value="F:oxidoreductase activity"/>
    <property type="evidence" value="ECO:0007669"/>
    <property type="project" value="UniProtKB-KW"/>
</dbReference>
<gene>
    <name evidence="3" type="ORF">METZ01_LOCUS260419</name>
</gene>
<sequence>KMLQKNSGQAVFFGSIAGNVLNTGLAPYSSTKSAVNTYIEILQQEVKDSEVHIMLVEPNAVDTPLIDQALGKDGPKNIKESKKTGRLADPLKIVKSIEKGLERKKTILYPNFEAKILALTRRFFPKLLWSVILKSNK</sequence>
<feature type="non-terminal residue" evidence="3">
    <location>
        <position position="1"/>
    </location>
</feature>
<dbReference type="PRINTS" id="PR00081">
    <property type="entry name" value="GDHRDH"/>
</dbReference>
<dbReference type="PROSITE" id="PS00061">
    <property type="entry name" value="ADH_SHORT"/>
    <property type="match status" value="1"/>
</dbReference>
<protein>
    <recommendedName>
        <fullName evidence="4">Short-chain dehydrogenase</fullName>
    </recommendedName>
</protein>
<name>A0A382J7N9_9ZZZZ</name>
<accession>A0A382J7N9</accession>
<dbReference type="PANTHER" id="PTHR44196:SF1">
    <property type="entry name" value="DEHYDROGENASE_REDUCTASE SDR FAMILY MEMBER 7B"/>
    <property type="match status" value="1"/>
</dbReference>
<dbReference type="PANTHER" id="PTHR44196">
    <property type="entry name" value="DEHYDROGENASE/REDUCTASE SDR FAMILY MEMBER 7B"/>
    <property type="match status" value="1"/>
</dbReference>
<dbReference type="Pfam" id="PF00106">
    <property type="entry name" value="adh_short"/>
    <property type="match status" value="1"/>
</dbReference>
<comment type="similarity">
    <text evidence="1">Belongs to the short-chain dehydrogenases/reductases (SDR) family.</text>
</comment>
<dbReference type="Gene3D" id="3.40.50.720">
    <property type="entry name" value="NAD(P)-binding Rossmann-like Domain"/>
    <property type="match status" value="1"/>
</dbReference>
<evidence type="ECO:0008006" key="4">
    <source>
        <dbReference type="Google" id="ProtNLM"/>
    </source>
</evidence>
<evidence type="ECO:0000313" key="3">
    <source>
        <dbReference type="EMBL" id="SVC07565.1"/>
    </source>
</evidence>